<reference evidence="3" key="2">
    <citation type="submission" date="2002-02" db="EMBL/GenBank/DDBJ databases">
        <title>Oryza sativa nipponbare(GA3) genomic DNA, chromosome 8, PAC clone:P0711H09.</title>
        <authorList>
            <person name="Sasaki T."/>
            <person name="Matsumoto T."/>
            <person name="Yamamoto K."/>
        </authorList>
    </citation>
    <scope>NUCLEOTIDE SEQUENCE</scope>
</reference>
<feature type="compositionally biased region" description="Basic residues" evidence="1">
    <location>
        <begin position="1"/>
        <end position="12"/>
    </location>
</feature>
<proteinExistence type="predicted"/>
<dbReference type="EMBL" id="AP004761">
    <property type="protein sequence ID" value="BAC56774.1"/>
    <property type="molecule type" value="Genomic_DNA"/>
</dbReference>
<accession>Q84Z73</accession>
<dbReference type="AlphaFoldDB" id="Q84Z73"/>
<dbReference type="EMBL" id="AP004765">
    <property type="protein sequence ID" value="BAD10083.1"/>
    <property type="molecule type" value="Genomic_DNA"/>
</dbReference>
<evidence type="ECO:0000256" key="1">
    <source>
        <dbReference type="SAM" id="MobiDB-lite"/>
    </source>
</evidence>
<dbReference type="Proteomes" id="UP000000763">
    <property type="component" value="Chromosome 8"/>
</dbReference>
<reference evidence="4" key="4">
    <citation type="journal article" date="2008" name="Nucleic Acids Res.">
        <title>The rice annotation project database (RAP-DB): 2008 update.</title>
        <authorList>
            <consortium name="The rice annotation project (RAP)"/>
        </authorList>
    </citation>
    <scope>GENOME REANNOTATION</scope>
    <source>
        <strain evidence="4">cv. Nipponbare</strain>
    </source>
</reference>
<feature type="region of interest" description="Disordered" evidence="1">
    <location>
        <begin position="1"/>
        <end position="69"/>
    </location>
</feature>
<organism evidence="2 4">
    <name type="scientific">Oryza sativa subsp. japonica</name>
    <name type="common">Rice</name>
    <dbReference type="NCBI Taxonomy" id="39947"/>
    <lineage>
        <taxon>Eukaryota</taxon>
        <taxon>Viridiplantae</taxon>
        <taxon>Streptophyta</taxon>
        <taxon>Embryophyta</taxon>
        <taxon>Tracheophyta</taxon>
        <taxon>Spermatophyta</taxon>
        <taxon>Magnoliopsida</taxon>
        <taxon>Liliopsida</taxon>
        <taxon>Poales</taxon>
        <taxon>Poaceae</taxon>
        <taxon>BOP clade</taxon>
        <taxon>Oryzoideae</taxon>
        <taxon>Oryzeae</taxon>
        <taxon>Oryzinae</taxon>
        <taxon>Oryza</taxon>
        <taxon>Oryza sativa</taxon>
    </lineage>
</organism>
<name>Q84Z73_ORYSJ</name>
<reference evidence="4" key="3">
    <citation type="journal article" date="2005" name="Nature">
        <title>The map-based sequence of the rice genome.</title>
        <authorList>
            <consortium name="International rice genome sequencing project (IRGSP)"/>
            <person name="Matsumoto T."/>
            <person name="Wu J."/>
            <person name="Kanamori H."/>
            <person name="Katayose Y."/>
            <person name="Fujisawa M."/>
            <person name="Namiki N."/>
            <person name="Mizuno H."/>
            <person name="Yamamoto K."/>
            <person name="Antonio B.A."/>
            <person name="Baba T."/>
            <person name="Sakata K."/>
            <person name="Nagamura Y."/>
            <person name="Aoki H."/>
            <person name="Arikawa K."/>
            <person name="Arita K."/>
            <person name="Bito T."/>
            <person name="Chiden Y."/>
            <person name="Fujitsuka N."/>
            <person name="Fukunaka R."/>
            <person name="Hamada M."/>
            <person name="Harada C."/>
            <person name="Hayashi A."/>
            <person name="Hijishita S."/>
            <person name="Honda M."/>
            <person name="Hosokawa S."/>
            <person name="Ichikawa Y."/>
            <person name="Idonuma A."/>
            <person name="Iijima M."/>
            <person name="Ikeda M."/>
            <person name="Ikeno M."/>
            <person name="Ito K."/>
            <person name="Ito S."/>
            <person name="Ito T."/>
            <person name="Ito Y."/>
            <person name="Ito Y."/>
            <person name="Iwabuchi A."/>
            <person name="Kamiya K."/>
            <person name="Karasawa W."/>
            <person name="Kurita K."/>
            <person name="Katagiri S."/>
            <person name="Kikuta A."/>
            <person name="Kobayashi H."/>
            <person name="Kobayashi N."/>
            <person name="Machita K."/>
            <person name="Maehara T."/>
            <person name="Masukawa M."/>
            <person name="Mizubayashi T."/>
            <person name="Mukai Y."/>
            <person name="Nagasaki H."/>
            <person name="Nagata Y."/>
            <person name="Naito S."/>
            <person name="Nakashima M."/>
            <person name="Nakama Y."/>
            <person name="Nakamichi Y."/>
            <person name="Nakamura M."/>
            <person name="Meguro A."/>
            <person name="Negishi M."/>
            <person name="Ohta I."/>
            <person name="Ohta T."/>
            <person name="Okamoto M."/>
            <person name="Ono N."/>
            <person name="Saji S."/>
            <person name="Sakaguchi M."/>
            <person name="Sakai K."/>
            <person name="Shibata M."/>
            <person name="Shimokawa T."/>
            <person name="Song J."/>
            <person name="Takazaki Y."/>
            <person name="Terasawa K."/>
            <person name="Tsugane M."/>
            <person name="Tsuji K."/>
            <person name="Ueda S."/>
            <person name="Waki K."/>
            <person name="Yamagata H."/>
            <person name="Yamamoto M."/>
            <person name="Yamamoto S."/>
            <person name="Yamane H."/>
            <person name="Yoshiki S."/>
            <person name="Yoshihara R."/>
            <person name="Yukawa K."/>
            <person name="Zhong H."/>
            <person name="Yano M."/>
            <person name="Yuan Q."/>
            <person name="Ouyang S."/>
            <person name="Liu J."/>
            <person name="Jones K.M."/>
            <person name="Gansberger K."/>
            <person name="Moffat K."/>
            <person name="Hill J."/>
            <person name="Bera J."/>
            <person name="Fadrosh D."/>
            <person name="Jin S."/>
            <person name="Johri S."/>
            <person name="Kim M."/>
            <person name="Overton L."/>
            <person name="Reardon M."/>
            <person name="Tsitrin T."/>
            <person name="Vuong H."/>
            <person name="Weaver B."/>
            <person name="Ciecko A."/>
            <person name="Tallon L."/>
            <person name="Jackson J."/>
            <person name="Pai G."/>
            <person name="Aken S.V."/>
            <person name="Utterback T."/>
            <person name="Reidmuller S."/>
            <person name="Feldblyum T."/>
            <person name="Hsiao J."/>
            <person name="Zismann V."/>
            <person name="Iobst S."/>
            <person name="de Vazeille A.R."/>
            <person name="Buell C.R."/>
            <person name="Ying K."/>
            <person name="Li Y."/>
            <person name="Lu T."/>
            <person name="Huang Y."/>
            <person name="Zhao Q."/>
            <person name="Feng Q."/>
            <person name="Zhang L."/>
            <person name="Zhu J."/>
            <person name="Weng Q."/>
            <person name="Mu J."/>
            <person name="Lu Y."/>
            <person name="Fan D."/>
            <person name="Liu Y."/>
            <person name="Guan J."/>
            <person name="Zhang Y."/>
            <person name="Yu S."/>
            <person name="Liu X."/>
            <person name="Zhang Y."/>
            <person name="Hong G."/>
            <person name="Han B."/>
            <person name="Choisne N."/>
            <person name="Demange N."/>
            <person name="Orjeda G."/>
            <person name="Samain S."/>
            <person name="Cattolico L."/>
            <person name="Pelletier E."/>
            <person name="Couloux A."/>
            <person name="Segurens B."/>
            <person name="Wincker P."/>
            <person name="D'Hont A."/>
            <person name="Scarpelli C."/>
            <person name="Weissenbach J."/>
            <person name="Salanoubat M."/>
            <person name="Quetier F."/>
            <person name="Yu Y."/>
            <person name="Kim H.R."/>
            <person name="Rambo T."/>
            <person name="Currie J."/>
            <person name="Collura K."/>
            <person name="Luo M."/>
            <person name="Yang T."/>
            <person name="Ammiraju J.S.S."/>
            <person name="Engler F."/>
            <person name="Soderlund C."/>
            <person name="Wing R.A."/>
            <person name="Palmer L.E."/>
            <person name="de la Bastide M."/>
            <person name="Spiegel L."/>
            <person name="Nascimento L."/>
            <person name="Zutavern T."/>
            <person name="O'Shaughnessy A."/>
            <person name="Dike S."/>
            <person name="Dedhia N."/>
            <person name="Preston R."/>
            <person name="Balija V."/>
            <person name="McCombie W.R."/>
            <person name="Chow T."/>
            <person name="Chen H."/>
            <person name="Chung M."/>
            <person name="Chen C."/>
            <person name="Shaw J."/>
            <person name="Wu H."/>
            <person name="Hsiao K."/>
            <person name="Chao Y."/>
            <person name="Chu M."/>
            <person name="Cheng C."/>
            <person name="Hour A."/>
            <person name="Lee P."/>
            <person name="Lin S."/>
            <person name="Lin Y."/>
            <person name="Liou J."/>
            <person name="Liu S."/>
            <person name="Hsing Y."/>
            <person name="Raghuvanshi S."/>
            <person name="Mohanty A."/>
            <person name="Bharti A.K."/>
            <person name="Gaur A."/>
            <person name="Gupta V."/>
            <person name="Kumar D."/>
            <person name="Ravi V."/>
            <person name="Vij S."/>
            <person name="Kapur A."/>
            <person name="Khurana P."/>
            <person name="Khurana P."/>
            <person name="Khurana J.P."/>
            <person name="Tyagi A.K."/>
            <person name="Gaikwad K."/>
            <person name="Singh A."/>
            <person name="Dalal V."/>
            <person name="Srivastava S."/>
            <person name="Dixit A."/>
            <person name="Pal A.K."/>
            <person name="Ghazi I.A."/>
            <person name="Yadav M."/>
            <person name="Pandit A."/>
            <person name="Bhargava A."/>
            <person name="Sureshbabu K."/>
            <person name="Batra K."/>
            <person name="Sharma T.R."/>
            <person name="Mohapatra T."/>
            <person name="Singh N.K."/>
            <person name="Messing J."/>
            <person name="Nelson A.B."/>
            <person name="Fuks G."/>
            <person name="Kavchok S."/>
            <person name="Keizer G."/>
            <person name="Linton E."/>
            <person name="Llaca V."/>
            <person name="Song R."/>
            <person name="Tanyolac B."/>
            <person name="Young S."/>
            <person name="Ho-Il K."/>
            <person name="Hahn J.H."/>
            <person name="Sangsakoo G."/>
            <person name="Vanavichit A."/>
            <person name="de Mattos Luiz.A.T."/>
            <person name="Zimmer P.D."/>
            <person name="Malone G."/>
            <person name="Dellagostin O."/>
            <person name="de Oliveira A.C."/>
            <person name="Bevan M."/>
            <person name="Bancroft I."/>
            <person name="Minx P."/>
            <person name="Cordum H."/>
            <person name="Wilson R."/>
            <person name="Cheng Z."/>
            <person name="Jin W."/>
            <person name="Jiang J."/>
            <person name="Leong S.A."/>
            <person name="Iwama H."/>
            <person name="Gojobori T."/>
            <person name="Itoh T."/>
            <person name="Niimura Y."/>
            <person name="Fujii Y."/>
            <person name="Habara T."/>
            <person name="Sakai H."/>
            <person name="Sato Y."/>
            <person name="Wilson G."/>
            <person name="Kumar K."/>
            <person name="McCouch S."/>
            <person name="Juretic N."/>
            <person name="Hoen D."/>
            <person name="Wright S."/>
            <person name="Bruskiewich R."/>
            <person name="Bureau T."/>
            <person name="Miyao A."/>
            <person name="Hirochika H."/>
            <person name="Nishikawa T."/>
            <person name="Kadowaki K."/>
            <person name="Sugiura M."/>
            <person name="Burr B."/>
            <person name="Sasaki T."/>
        </authorList>
    </citation>
    <scope>NUCLEOTIDE SEQUENCE [LARGE SCALE GENOMIC DNA]</scope>
    <source>
        <strain evidence="4">cv. Nipponbare</strain>
    </source>
</reference>
<protein>
    <submittedName>
        <fullName evidence="2">Uncharacterized protein</fullName>
    </submittedName>
</protein>
<evidence type="ECO:0000313" key="4">
    <source>
        <dbReference type="Proteomes" id="UP000000763"/>
    </source>
</evidence>
<sequence length="69" mass="7389">MAVRISRKRRSPPTRGLGTSTTACWSASWHASRRTHSSASAPSAADGARPPRHHTCDRIPSLTPTASPQ</sequence>
<reference evidence="2" key="1">
    <citation type="submission" date="2002-02" db="EMBL/GenBank/DDBJ databases">
        <title>Oryza sativa nipponbare(GA3) genomic DNA, chromosome 8, PAC clone:P0686C03.</title>
        <authorList>
            <person name="Sasaki T."/>
            <person name="Matsumoto T."/>
            <person name="Yamamoto K."/>
        </authorList>
    </citation>
    <scope>NUCLEOTIDE SEQUENCE</scope>
</reference>
<evidence type="ECO:0000313" key="3">
    <source>
        <dbReference type="EMBL" id="BAD10083.1"/>
    </source>
</evidence>
<gene>
    <name evidence="2" type="primary">P0686C03.108</name>
    <name evidence="3" type="ORF">P0711H09.47</name>
</gene>
<evidence type="ECO:0000313" key="2">
    <source>
        <dbReference type="EMBL" id="BAC56774.1"/>
    </source>
</evidence>
<feature type="compositionally biased region" description="Low complexity" evidence="1">
    <location>
        <begin position="37"/>
        <end position="48"/>
    </location>
</feature>